<protein>
    <submittedName>
        <fullName evidence="2">ParB-like nuclease domain-containing protein</fullName>
    </submittedName>
</protein>
<reference evidence="3" key="1">
    <citation type="submission" date="2016-10" db="EMBL/GenBank/DDBJ databases">
        <authorList>
            <person name="Varghese N."/>
            <person name="Submissions S."/>
        </authorList>
    </citation>
    <scope>NUCLEOTIDE SEQUENCE [LARGE SCALE GENOMIC DNA]</scope>
    <source>
        <strain evidence="3">KHC7</strain>
    </source>
</reference>
<organism evidence="2 3">
    <name type="scientific">Desulfovibrio legallii</name>
    <dbReference type="NCBI Taxonomy" id="571438"/>
    <lineage>
        <taxon>Bacteria</taxon>
        <taxon>Pseudomonadati</taxon>
        <taxon>Thermodesulfobacteriota</taxon>
        <taxon>Desulfovibrionia</taxon>
        <taxon>Desulfovibrionales</taxon>
        <taxon>Desulfovibrionaceae</taxon>
        <taxon>Desulfovibrio</taxon>
    </lineage>
</organism>
<feature type="compositionally biased region" description="Polar residues" evidence="1">
    <location>
        <begin position="269"/>
        <end position="293"/>
    </location>
</feature>
<dbReference type="OrthoDB" id="9769293at2"/>
<dbReference type="RefSeq" id="WP_092155028.1">
    <property type="nucleotide sequence ID" value="NZ_FNBX01000021.1"/>
</dbReference>
<dbReference type="Proteomes" id="UP000199355">
    <property type="component" value="Unassembled WGS sequence"/>
</dbReference>
<dbReference type="CDD" id="cd16387">
    <property type="entry name" value="ParB_N_Srx"/>
    <property type="match status" value="1"/>
</dbReference>
<proteinExistence type="predicted"/>
<dbReference type="Gene3D" id="3.90.1530.10">
    <property type="entry name" value="Conserved hypothetical protein from pyrococcus furiosus pfu- 392566-001, ParB domain"/>
    <property type="match status" value="1"/>
</dbReference>
<dbReference type="STRING" id="571438.SAMN05192586_1218"/>
<dbReference type="SUPFAM" id="SSF110849">
    <property type="entry name" value="ParB/Sulfiredoxin"/>
    <property type="match status" value="1"/>
</dbReference>
<feature type="region of interest" description="Disordered" evidence="1">
    <location>
        <begin position="269"/>
        <end position="314"/>
    </location>
</feature>
<dbReference type="AlphaFoldDB" id="A0A1G7QGH1"/>
<evidence type="ECO:0000256" key="1">
    <source>
        <dbReference type="SAM" id="MobiDB-lite"/>
    </source>
</evidence>
<gene>
    <name evidence="2" type="ORF">SAMN05192586_1218</name>
</gene>
<evidence type="ECO:0000313" key="3">
    <source>
        <dbReference type="Proteomes" id="UP000199355"/>
    </source>
</evidence>
<evidence type="ECO:0000313" key="2">
    <source>
        <dbReference type="EMBL" id="SDF96710.1"/>
    </source>
</evidence>
<keyword evidence="3" id="KW-1185">Reference proteome</keyword>
<name>A0A1G7QGH1_9BACT</name>
<dbReference type="EMBL" id="FNBX01000021">
    <property type="protein sequence ID" value="SDF96710.1"/>
    <property type="molecule type" value="Genomic_DNA"/>
</dbReference>
<dbReference type="InterPro" id="IPR036086">
    <property type="entry name" value="ParB/Sulfiredoxin_sf"/>
</dbReference>
<accession>A0A1G7QGH1</accession>
<sequence length="462" mass="51634">MRDKFEFLSNIPVSNIQLDTNNFRIGTAASQRECIGLMFVDKRAEHIISLAKDIADRGLSPNPIVVVKNEKGGFTVKDGNRRVTALKLLNNPAEAPDNYRATFSALSENANTKISDSISCYLTDEETALSFMELSHLGFQGGIGQIKWGSNEKDNLNEYKGIKLQNNVARSVLAYLKNIGISDIDKAKITIFQRLFQDKEVRDLIGIKWENETLSFNADEKSVANILTEIFYDFTERGSTTLKIFTAKDRLEYINELFARGVAKPQLALSSEDGSSSNQSASEQGKPPSTTEPNEAAKPSKPLQTPDSAVCPARNPSWDRKWLIPKRCRLGIPKSATKASNIAHELSHGIGVKKAPNGAAVLLRLLIEFSIDNYITNHSLVIPKGKDMLYVKAIRIAENLLDDSKINKKEFEDLSKISQSDDIFSAHTLNAWVHHSHYSPDPQSLCIFWDNIEKFIKLCWTK</sequence>